<gene>
    <name evidence="2" type="ORF">MAR_028605</name>
</gene>
<accession>A0ABY7DLN6</accession>
<dbReference type="Proteomes" id="UP001164746">
    <property type="component" value="Chromosome 2"/>
</dbReference>
<proteinExistence type="predicted"/>
<organism evidence="2 3">
    <name type="scientific">Mya arenaria</name>
    <name type="common">Soft-shell clam</name>
    <dbReference type="NCBI Taxonomy" id="6604"/>
    <lineage>
        <taxon>Eukaryota</taxon>
        <taxon>Metazoa</taxon>
        <taxon>Spiralia</taxon>
        <taxon>Lophotrochozoa</taxon>
        <taxon>Mollusca</taxon>
        <taxon>Bivalvia</taxon>
        <taxon>Autobranchia</taxon>
        <taxon>Heteroconchia</taxon>
        <taxon>Euheterodonta</taxon>
        <taxon>Imparidentia</taxon>
        <taxon>Neoheterodontei</taxon>
        <taxon>Myida</taxon>
        <taxon>Myoidea</taxon>
        <taxon>Myidae</taxon>
        <taxon>Mya</taxon>
    </lineage>
</organism>
<dbReference type="EMBL" id="CP111013">
    <property type="protein sequence ID" value="WAQ95915.1"/>
    <property type="molecule type" value="Genomic_DNA"/>
</dbReference>
<protein>
    <submittedName>
        <fullName evidence="2">Uncharacterized protein</fullName>
    </submittedName>
</protein>
<name>A0ABY7DLN6_MYAAR</name>
<feature type="region of interest" description="Disordered" evidence="1">
    <location>
        <begin position="140"/>
        <end position="222"/>
    </location>
</feature>
<evidence type="ECO:0000256" key="1">
    <source>
        <dbReference type="SAM" id="MobiDB-lite"/>
    </source>
</evidence>
<feature type="compositionally biased region" description="Basic and acidic residues" evidence="1">
    <location>
        <begin position="147"/>
        <end position="206"/>
    </location>
</feature>
<evidence type="ECO:0000313" key="3">
    <source>
        <dbReference type="Proteomes" id="UP001164746"/>
    </source>
</evidence>
<evidence type="ECO:0000313" key="2">
    <source>
        <dbReference type="EMBL" id="WAQ95915.1"/>
    </source>
</evidence>
<keyword evidence="3" id="KW-1185">Reference proteome</keyword>
<reference evidence="2" key="1">
    <citation type="submission" date="2022-11" db="EMBL/GenBank/DDBJ databases">
        <title>Centuries of genome instability and evolution in soft-shell clam transmissible cancer (bioRxiv).</title>
        <authorList>
            <person name="Hart S.F.M."/>
            <person name="Yonemitsu M.A."/>
            <person name="Giersch R.M."/>
            <person name="Beal B.F."/>
            <person name="Arriagada G."/>
            <person name="Davis B.W."/>
            <person name="Ostrander E.A."/>
            <person name="Goff S.P."/>
            <person name="Metzger M.J."/>
        </authorList>
    </citation>
    <scope>NUCLEOTIDE SEQUENCE</scope>
    <source>
        <strain evidence="2">MELC-2E11</strain>
        <tissue evidence="2">Siphon/mantle</tissue>
    </source>
</reference>
<sequence length="304" mass="34904">MRPNYQSSLMFRVCPLPLVLRYLNASVTQLPGPVIHCQFTTLQMPCVYLKDDEEVISRFTLPHNFLAIFKLYGLQGICHSATYMNQAPTYLDCCSPRKPVDKGKLTETAALSDCCHMTSALTAPRRDRLAIGCGGVIDASSSQPQRYNEKSREQEPPRYNEKSKGQEPPRYNEKSREQEPLRYNDKSREQEPLRYNEKSREQEPLRYNESYNSQPKRKCDSGKYNKALHHQTTMKIAVIPASFRKMEKTTSYGIDSFERNCNSPRAKFTIVFEGEDNQDITEDQKSEWAGFKFTGALRPGKVVS</sequence>